<protein>
    <submittedName>
        <fullName evidence="3">Uncharacterized protein</fullName>
    </submittedName>
</protein>
<name>A0A1M7SAC4_9SPHN</name>
<dbReference type="Pfam" id="PF09722">
    <property type="entry name" value="Xre_MbcA_ParS_C"/>
    <property type="match status" value="1"/>
</dbReference>
<dbReference type="InterPro" id="IPR046847">
    <property type="entry name" value="Xre-like_HTH"/>
</dbReference>
<evidence type="ECO:0000259" key="1">
    <source>
        <dbReference type="Pfam" id="PF09722"/>
    </source>
</evidence>
<dbReference type="Proteomes" id="UP000184391">
    <property type="component" value="Unassembled WGS sequence"/>
</dbReference>
<reference evidence="4" key="1">
    <citation type="submission" date="2016-12" db="EMBL/GenBank/DDBJ databases">
        <authorList>
            <person name="Varghese N."/>
            <person name="Submissions S."/>
        </authorList>
    </citation>
    <scope>NUCLEOTIDE SEQUENCE [LARGE SCALE GENOMIC DNA]</scope>
    <source>
        <strain evidence="4">DSM 11032</strain>
    </source>
</reference>
<accession>A0A1M7SAC4</accession>
<proteinExistence type="predicted"/>
<feature type="domain" description="Antitoxin Xre/MbcA/ParS-like toxin-binding" evidence="1">
    <location>
        <begin position="74"/>
        <end position="123"/>
    </location>
</feature>
<dbReference type="STRING" id="198312.SAMN02745193_01293"/>
<dbReference type="EMBL" id="FRDF01000006">
    <property type="protein sequence ID" value="SHN55232.1"/>
    <property type="molecule type" value="Genomic_DNA"/>
</dbReference>
<gene>
    <name evidence="3" type="ORF">SAMN02745193_01293</name>
</gene>
<dbReference type="RefSeq" id="WP_072673839.1">
    <property type="nucleotide sequence ID" value="NZ_FRDF01000006.1"/>
</dbReference>
<evidence type="ECO:0000313" key="3">
    <source>
        <dbReference type="EMBL" id="SHN55232.1"/>
    </source>
</evidence>
<evidence type="ECO:0000313" key="4">
    <source>
        <dbReference type="Proteomes" id="UP000184391"/>
    </source>
</evidence>
<feature type="domain" description="Antitoxin Xre-like helix-turn-helix" evidence="2">
    <location>
        <begin position="8"/>
        <end position="70"/>
    </location>
</feature>
<organism evidence="3 4">
    <name type="scientific">Erythrobacter sanguineus</name>
    <dbReference type="NCBI Taxonomy" id="198312"/>
    <lineage>
        <taxon>Bacteria</taxon>
        <taxon>Pseudomonadati</taxon>
        <taxon>Pseudomonadota</taxon>
        <taxon>Alphaproteobacteria</taxon>
        <taxon>Sphingomonadales</taxon>
        <taxon>Erythrobacteraceae</taxon>
        <taxon>Erythrobacter/Porphyrobacter group</taxon>
        <taxon>Erythrobacter</taxon>
    </lineage>
</organism>
<dbReference type="OrthoDB" id="8481084at2"/>
<evidence type="ECO:0000259" key="2">
    <source>
        <dbReference type="Pfam" id="PF20432"/>
    </source>
</evidence>
<dbReference type="GO" id="GO:0003677">
    <property type="term" value="F:DNA binding"/>
    <property type="evidence" value="ECO:0007669"/>
    <property type="project" value="InterPro"/>
</dbReference>
<dbReference type="InterPro" id="IPR024467">
    <property type="entry name" value="Xre/MbcA/ParS-like_toxin-bd"/>
</dbReference>
<keyword evidence="4" id="KW-1185">Reference proteome</keyword>
<dbReference type="Pfam" id="PF20432">
    <property type="entry name" value="Xre-like-HTH"/>
    <property type="match status" value="1"/>
</dbReference>
<dbReference type="AlphaFoldDB" id="A0A1M7SAC4"/>
<sequence length="125" mass="13569">MATQPLQLQPDDGKLLTSAVARIAEFWGLTNPRLGAILGVSESTASRLRSGKAELDPASKSFEAAQFLLRLFRSLDALLGSDDLSARAWLTTTNLDLDAPPLELIESFKGLITVCDYVDAHRARV</sequence>